<dbReference type="SUPFAM" id="SSF142338">
    <property type="entry name" value="CofD-like"/>
    <property type="match status" value="1"/>
</dbReference>
<proteinExistence type="inferred from homology"/>
<protein>
    <submittedName>
        <fullName evidence="2">Unannotated protein</fullName>
    </submittedName>
</protein>
<dbReference type="InterPro" id="IPR038136">
    <property type="entry name" value="CofD-like_dom_sf"/>
</dbReference>
<dbReference type="InterPro" id="IPR010119">
    <property type="entry name" value="Gluconeogen_factor"/>
</dbReference>
<dbReference type="Gene3D" id="3.40.50.10680">
    <property type="entry name" value="CofD-like domains"/>
    <property type="match status" value="1"/>
</dbReference>
<dbReference type="GO" id="GO:0043743">
    <property type="term" value="F:LPPG:FO 2-phospho-L-lactate transferase activity"/>
    <property type="evidence" value="ECO:0007669"/>
    <property type="project" value="InterPro"/>
</dbReference>
<evidence type="ECO:0000256" key="1">
    <source>
        <dbReference type="ARBA" id="ARBA00022490"/>
    </source>
</evidence>
<organism evidence="2">
    <name type="scientific">freshwater metagenome</name>
    <dbReference type="NCBI Taxonomy" id="449393"/>
    <lineage>
        <taxon>unclassified sequences</taxon>
        <taxon>metagenomes</taxon>
        <taxon>ecological metagenomes</taxon>
    </lineage>
</organism>
<dbReference type="HAMAP" id="MF_00973">
    <property type="entry name" value="Gluconeogen_factor"/>
    <property type="match status" value="1"/>
</dbReference>
<dbReference type="Pfam" id="PF01933">
    <property type="entry name" value="CofD"/>
    <property type="match status" value="1"/>
</dbReference>
<dbReference type="PANTHER" id="PTHR30135">
    <property type="entry name" value="UNCHARACTERIZED PROTEIN YVCK-RELATED"/>
    <property type="match status" value="1"/>
</dbReference>
<reference evidence="2" key="1">
    <citation type="submission" date="2020-05" db="EMBL/GenBank/DDBJ databases">
        <authorList>
            <person name="Chiriac C."/>
            <person name="Salcher M."/>
            <person name="Ghai R."/>
            <person name="Kavagutti S V."/>
        </authorList>
    </citation>
    <scope>NUCLEOTIDE SEQUENCE</scope>
</reference>
<dbReference type="InterPro" id="IPR002882">
    <property type="entry name" value="CofD"/>
</dbReference>
<dbReference type="PANTHER" id="PTHR30135:SF3">
    <property type="entry name" value="GLUCONEOGENESIS FACTOR-RELATED"/>
    <property type="match status" value="1"/>
</dbReference>
<accession>A0A6J5YU78</accession>
<dbReference type="EMBL" id="CAESAF010000025">
    <property type="protein sequence ID" value="CAB4333801.1"/>
    <property type="molecule type" value="Genomic_DNA"/>
</dbReference>
<evidence type="ECO:0000313" key="2">
    <source>
        <dbReference type="EMBL" id="CAB4333801.1"/>
    </source>
</evidence>
<dbReference type="CDD" id="cd07187">
    <property type="entry name" value="YvcK_like"/>
    <property type="match status" value="1"/>
</dbReference>
<gene>
    <name evidence="2" type="ORF">UFOPK3574_00401</name>
</gene>
<dbReference type="AlphaFoldDB" id="A0A6J5YU78"/>
<sequence>MSGRNPRVVALGGGHGLAATLSALREVTSDLTAIVTVADNGGSSGRLRDELSIIPPGDLRMALAALCADDEWGRSWAQIMQYRFASNGPLDGHAVGNLLLAALWNKGEDPVAALDRVGSLLKVIGRVLPMSKEPLDIEATFTNSTGRFIVKGQVEVATAKGRLESLRLHPENPSAREESLQAIAEADWIIMGPGSWFSSVLPHLLVPEQRQGIITSRAKKMLILNLDSASASGQTFSSGEFAGYTPLEHIKILQDYAPGLRFEYLIADESLDLRGDELQKHLSSTGGELVVADLRDNSTLMHHSSKKLTSLFAHIASKSLLG</sequence>
<name>A0A6J5YU78_9ZZZZ</name>
<keyword evidence="1" id="KW-0963">Cytoplasm</keyword>
<dbReference type="NCBIfam" id="TIGR01826">
    <property type="entry name" value="CofD_related"/>
    <property type="match status" value="1"/>
</dbReference>